<protein>
    <submittedName>
        <fullName evidence="1">Uncharacterized protein</fullName>
    </submittedName>
</protein>
<accession>G3HIF0</accession>
<dbReference type="AlphaFoldDB" id="G3HIF0"/>
<dbReference type="InParanoid" id="G3HIF0"/>
<gene>
    <name evidence="1" type="ORF">I79_010411</name>
</gene>
<proteinExistence type="predicted"/>
<sequence>MAPSTKIFFFPFSRSQSFPQLDHPVPSCSPPHPLKMEVSVHLVLQPFSPK</sequence>
<organism evidence="1 2">
    <name type="scientific">Cricetulus griseus</name>
    <name type="common">Chinese hamster</name>
    <name type="synonym">Cricetulus barabensis griseus</name>
    <dbReference type="NCBI Taxonomy" id="10029"/>
    <lineage>
        <taxon>Eukaryota</taxon>
        <taxon>Metazoa</taxon>
        <taxon>Chordata</taxon>
        <taxon>Craniata</taxon>
        <taxon>Vertebrata</taxon>
        <taxon>Euteleostomi</taxon>
        <taxon>Mammalia</taxon>
        <taxon>Eutheria</taxon>
        <taxon>Euarchontoglires</taxon>
        <taxon>Glires</taxon>
        <taxon>Rodentia</taxon>
        <taxon>Myomorpha</taxon>
        <taxon>Muroidea</taxon>
        <taxon>Cricetidae</taxon>
        <taxon>Cricetinae</taxon>
        <taxon>Cricetulus</taxon>
    </lineage>
</organism>
<reference evidence="2" key="1">
    <citation type="journal article" date="2011" name="Nat. Biotechnol.">
        <title>The genomic sequence of the Chinese hamster ovary (CHO)-K1 cell line.</title>
        <authorList>
            <person name="Xu X."/>
            <person name="Nagarajan H."/>
            <person name="Lewis N.E."/>
            <person name="Pan S."/>
            <person name="Cai Z."/>
            <person name="Liu X."/>
            <person name="Chen W."/>
            <person name="Xie M."/>
            <person name="Wang W."/>
            <person name="Hammond S."/>
            <person name="Andersen M.R."/>
            <person name="Neff N."/>
            <person name="Passarelli B."/>
            <person name="Koh W."/>
            <person name="Fan H.C."/>
            <person name="Wang J."/>
            <person name="Gui Y."/>
            <person name="Lee K.H."/>
            <person name="Betenbaugh M.J."/>
            <person name="Quake S.R."/>
            <person name="Famili I."/>
            <person name="Palsson B.O."/>
            <person name="Wang J."/>
        </authorList>
    </citation>
    <scope>NUCLEOTIDE SEQUENCE [LARGE SCALE GENOMIC DNA]</scope>
    <source>
        <strain evidence="2">CHO K1 cell line</strain>
    </source>
</reference>
<evidence type="ECO:0000313" key="2">
    <source>
        <dbReference type="Proteomes" id="UP000001075"/>
    </source>
</evidence>
<dbReference type="Proteomes" id="UP000001075">
    <property type="component" value="Unassembled WGS sequence"/>
</dbReference>
<dbReference type="EMBL" id="JH000402">
    <property type="protein sequence ID" value="EGW09490.1"/>
    <property type="molecule type" value="Genomic_DNA"/>
</dbReference>
<name>G3HIF0_CRIGR</name>
<evidence type="ECO:0000313" key="1">
    <source>
        <dbReference type="EMBL" id="EGW09490.1"/>
    </source>
</evidence>